<accession>A0A0C9SMP1</accession>
<evidence type="ECO:0000256" key="1">
    <source>
        <dbReference type="SAM" id="Phobius"/>
    </source>
</evidence>
<organism evidence="2 3">
    <name type="scientific">Paxillus involutus ATCC 200175</name>
    <dbReference type="NCBI Taxonomy" id="664439"/>
    <lineage>
        <taxon>Eukaryota</taxon>
        <taxon>Fungi</taxon>
        <taxon>Dikarya</taxon>
        <taxon>Basidiomycota</taxon>
        <taxon>Agaricomycotina</taxon>
        <taxon>Agaricomycetes</taxon>
        <taxon>Agaricomycetidae</taxon>
        <taxon>Boletales</taxon>
        <taxon>Paxilineae</taxon>
        <taxon>Paxillaceae</taxon>
        <taxon>Paxillus</taxon>
    </lineage>
</organism>
<sequence length="183" mass="20679">MPLIHRFNGSDEHAQMLTTSHTRMGESSVHSLILRRTLILTPVLTRFTRSLLDTGWPDALYPTIQDLQAVFRRLRTDPELTQDSVFRFYAPIFIFVCLFGACAVSLRLGMTPTPFSKLESQLALAAGLLIVGVLALLLLFRTVIWAVAFAVQVFVETDWKKRDKDESIMQLNSRSILFGGMFS</sequence>
<dbReference type="HOGENOM" id="CLU_120588_0_0_1"/>
<proteinExistence type="predicted"/>
<dbReference type="EMBL" id="KN820290">
    <property type="protein sequence ID" value="KIJ06514.1"/>
    <property type="molecule type" value="Genomic_DNA"/>
</dbReference>
<keyword evidence="3" id="KW-1185">Reference proteome</keyword>
<evidence type="ECO:0000313" key="3">
    <source>
        <dbReference type="Proteomes" id="UP000053647"/>
    </source>
</evidence>
<feature type="transmembrane region" description="Helical" evidence="1">
    <location>
        <begin position="122"/>
        <end position="155"/>
    </location>
</feature>
<feature type="transmembrane region" description="Helical" evidence="1">
    <location>
        <begin position="88"/>
        <end position="110"/>
    </location>
</feature>
<gene>
    <name evidence="2" type="ORF">PAXINDRAFT_20298</name>
</gene>
<reference evidence="3" key="2">
    <citation type="submission" date="2015-01" db="EMBL/GenBank/DDBJ databases">
        <title>Evolutionary Origins and Diversification of the Mycorrhizal Mutualists.</title>
        <authorList>
            <consortium name="DOE Joint Genome Institute"/>
            <consortium name="Mycorrhizal Genomics Consortium"/>
            <person name="Kohler A."/>
            <person name="Kuo A."/>
            <person name="Nagy L.G."/>
            <person name="Floudas D."/>
            <person name="Copeland A."/>
            <person name="Barry K.W."/>
            <person name="Cichocki N."/>
            <person name="Veneault-Fourrey C."/>
            <person name="LaButti K."/>
            <person name="Lindquist E.A."/>
            <person name="Lipzen A."/>
            <person name="Lundell T."/>
            <person name="Morin E."/>
            <person name="Murat C."/>
            <person name="Riley R."/>
            <person name="Ohm R."/>
            <person name="Sun H."/>
            <person name="Tunlid A."/>
            <person name="Henrissat B."/>
            <person name="Grigoriev I.V."/>
            <person name="Hibbett D.S."/>
            <person name="Martin F."/>
        </authorList>
    </citation>
    <scope>NUCLEOTIDE SEQUENCE [LARGE SCALE GENOMIC DNA]</scope>
    <source>
        <strain evidence="3">ATCC 200175</strain>
    </source>
</reference>
<keyword evidence="1" id="KW-1133">Transmembrane helix</keyword>
<dbReference type="Proteomes" id="UP000053647">
    <property type="component" value="Unassembled WGS sequence"/>
</dbReference>
<protein>
    <submittedName>
        <fullName evidence="2">Uncharacterized protein</fullName>
    </submittedName>
</protein>
<dbReference type="AlphaFoldDB" id="A0A0C9SMP1"/>
<evidence type="ECO:0000313" key="2">
    <source>
        <dbReference type="EMBL" id="KIJ06514.1"/>
    </source>
</evidence>
<dbReference type="OrthoDB" id="3260021at2759"/>
<name>A0A0C9SMP1_PAXIN</name>
<reference evidence="2 3" key="1">
    <citation type="submission" date="2014-06" db="EMBL/GenBank/DDBJ databases">
        <authorList>
            <consortium name="DOE Joint Genome Institute"/>
            <person name="Kuo A."/>
            <person name="Kohler A."/>
            <person name="Nagy L.G."/>
            <person name="Floudas D."/>
            <person name="Copeland A."/>
            <person name="Barry K.W."/>
            <person name="Cichocki N."/>
            <person name="Veneault-Fourrey C."/>
            <person name="LaButti K."/>
            <person name="Lindquist E.A."/>
            <person name="Lipzen A."/>
            <person name="Lundell T."/>
            <person name="Morin E."/>
            <person name="Murat C."/>
            <person name="Sun H."/>
            <person name="Tunlid A."/>
            <person name="Henrissat B."/>
            <person name="Grigoriev I.V."/>
            <person name="Hibbett D.S."/>
            <person name="Martin F."/>
            <person name="Nordberg H.P."/>
            <person name="Cantor M.N."/>
            <person name="Hua S.X."/>
        </authorList>
    </citation>
    <scope>NUCLEOTIDE SEQUENCE [LARGE SCALE GENOMIC DNA]</scope>
    <source>
        <strain evidence="2 3">ATCC 200175</strain>
    </source>
</reference>
<keyword evidence="1" id="KW-0472">Membrane</keyword>
<keyword evidence="1" id="KW-0812">Transmembrane</keyword>